<evidence type="ECO:0000313" key="4">
    <source>
        <dbReference type="RefSeq" id="XP_026293666.1"/>
    </source>
</evidence>
<dbReference type="RefSeq" id="XP_026293666.1">
    <property type="nucleotide sequence ID" value="XM_026437881.2"/>
</dbReference>
<dbReference type="Proteomes" id="UP000504606">
    <property type="component" value="Unplaced"/>
</dbReference>
<sequence>MYWKLNTVMKVKLFLVLLVVLIFWSSFRVYYSNKPAPLTRIEIADDGSSTVVTLLPVLVEVYYEALCPDSRSFLLTELLPTYEKIPKAMNVQLIPYGKAKTSTSGNSFKFECQHGPQECLANKVHACGLNLIQNVDTQVQYATCMINDNWNAEEAGSSCAKKYGLDWDSIWKCAKGNQGSKLLSLYGKKTDKLGGIDFVPTIALQGSTDKQPAILKNLFKEICALYKDEKPESCSKLSGSS</sequence>
<accession>A0A6J1TSL9</accession>
<dbReference type="GeneID" id="113217817"/>
<dbReference type="InterPro" id="IPR004911">
    <property type="entry name" value="Interferon-induced_GILT"/>
</dbReference>
<dbReference type="Pfam" id="PF03227">
    <property type="entry name" value="GILT"/>
    <property type="match status" value="1"/>
</dbReference>
<organism evidence="3 4">
    <name type="scientific">Frankliniella occidentalis</name>
    <name type="common">Western flower thrips</name>
    <name type="synonym">Euthrips occidentalis</name>
    <dbReference type="NCBI Taxonomy" id="133901"/>
    <lineage>
        <taxon>Eukaryota</taxon>
        <taxon>Metazoa</taxon>
        <taxon>Ecdysozoa</taxon>
        <taxon>Arthropoda</taxon>
        <taxon>Hexapoda</taxon>
        <taxon>Insecta</taxon>
        <taxon>Pterygota</taxon>
        <taxon>Neoptera</taxon>
        <taxon>Paraneoptera</taxon>
        <taxon>Thysanoptera</taxon>
        <taxon>Terebrantia</taxon>
        <taxon>Thripoidea</taxon>
        <taxon>Thripidae</taxon>
        <taxon>Frankliniella</taxon>
    </lineage>
</organism>
<dbReference type="OrthoDB" id="958254at2759"/>
<dbReference type="PANTHER" id="PTHR13234:SF71">
    <property type="entry name" value="GAMMA-INTERFERON-INDUCIBLE LYSOSOMAL THIOL REDUCTASE-LIKE PROTEIN"/>
    <property type="match status" value="1"/>
</dbReference>
<keyword evidence="3" id="KW-1185">Reference proteome</keyword>
<comment type="similarity">
    <text evidence="1">Belongs to the GILT family.</text>
</comment>
<dbReference type="GO" id="GO:0016671">
    <property type="term" value="F:oxidoreductase activity, acting on a sulfur group of donors, disulfide as acceptor"/>
    <property type="evidence" value="ECO:0007669"/>
    <property type="project" value="InterPro"/>
</dbReference>
<gene>
    <name evidence="4" type="primary">LOC113217817</name>
</gene>
<name>A0A6J1TSL9_FRAOC</name>
<keyword evidence="2" id="KW-0325">Glycoprotein</keyword>
<dbReference type="AlphaFoldDB" id="A0A6J1TSL9"/>
<evidence type="ECO:0000256" key="1">
    <source>
        <dbReference type="ARBA" id="ARBA00005679"/>
    </source>
</evidence>
<dbReference type="KEGG" id="foc:113217817"/>
<protein>
    <submittedName>
        <fullName evidence="4">Gamma-interferon-inducible lysosomal thiol reductase</fullName>
    </submittedName>
</protein>
<evidence type="ECO:0000256" key="2">
    <source>
        <dbReference type="ARBA" id="ARBA00023180"/>
    </source>
</evidence>
<proteinExistence type="inferred from homology"/>
<reference evidence="4" key="1">
    <citation type="submission" date="2025-08" db="UniProtKB">
        <authorList>
            <consortium name="RefSeq"/>
        </authorList>
    </citation>
    <scope>IDENTIFICATION</scope>
    <source>
        <tissue evidence="4">Whole organism</tissue>
    </source>
</reference>
<dbReference type="PANTHER" id="PTHR13234">
    <property type="entry name" value="GAMMA-INTERFERON INDUCIBLE LYSOSOMAL THIOL REDUCTASE GILT"/>
    <property type="match status" value="1"/>
</dbReference>
<evidence type="ECO:0000313" key="3">
    <source>
        <dbReference type="Proteomes" id="UP000504606"/>
    </source>
</evidence>